<feature type="domain" description="Secretion system C-terminal sorting" evidence="3">
    <location>
        <begin position="529"/>
        <end position="598"/>
    </location>
</feature>
<comment type="caution">
    <text evidence="4">The sequence shown here is derived from an EMBL/GenBank/DDBJ whole genome shotgun (WGS) entry which is preliminary data.</text>
</comment>
<organism evidence="4 5">
    <name type="scientific">Winogradskyella alexanderae</name>
    <dbReference type="NCBI Taxonomy" id="2877123"/>
    <lineage>
        <taxon>Bacteria</taxon>
        <taxon>Pseudomonadati</taxon>
        <taxon>Bacteroidota</taxon>
        <taxon>Flavobacteriia</taxon>
        <taxon>Flavobacteriales</taxon>
        <taxon>Flavobacteriaceae</taxon>
        <taxon>Winogradskyella</taxon>
    </lineage>
</organism>
<sequence length="599" mass="62785">MKKLYFLLFSLLLLCSLSFGQTTVFQESFETDGNGSRYTTSQVEFSDGFGDFFGRTNLNDTAEDAADLIVGNIYTLSGTDGDFCFAGMDLDAANATGSGGSATQTLEITGININGFSNLSLAILLAEDDDGTNQDWDETDNLIIEVQVDAGGYTPIIAVEGTGASNSEPAIDSDFDGTGDGTAITSTFQEFVASISSGTILDIRLTFTFNSGDEDIAVDNIRVVDGFAASPNITAGPDVAGLNYEFNAGPSAEGSFTVEGADLTDDITVTPPTNYEISTTSGSGYVTTPIVLTQTGGTVASTTIYTRLISGLAIGNYNEDVLVTSPGATDRTVSLSGSVFAALTNALKISGVFDVLTNGSPKGIEIEVLSDIADLSIFGVGSANNGGGTDGEEFTFPAVSALTGDLLYIVGSGQSADFNTFFGVSLTPYESSAAFINGDDAIELFENGQVIDVFGDINVDGTGEPWDYVDGWAYRNVGTGPDGSTFVLANWSFSGTGQLDGTLNNNSTSPYPSGNLLSITEEFIFDFSIYPNPTNTGSVTITSTTSQAIDVQVFDVLGKQVINQRITNNNLNVSNLKSGLYIVRIMQNNASVTKKLVIK</sequence>
<dbReference type="Proteomes" id="UP001198901">
    <property type="component" value="Unassembled WGS sequence"/>
</dbReference>
<dbReference type="RefSeq" id="WP_224525618.1">
    <property type="nucleotide sequence ID" value="NZ_JAIUJR010000001.1"/>
</dbReference>
<reference evidence="5" key="1">
    <citation type="submission" date="2023-07" db="EMBL/GenBank/DDBJ databases">
        <authorList>
            <person name="Yue Y."/>
        </authorList>
    </citation>
    <scope>NUCLEOTIDE SEQUENCE [LARGE SCALE GENOMIC DNA]</scope>
    <source>
        <strain evidence="5">D23</strain>
    </source>
</reference>
<dbReference type="InterPro" id="IPR026444">
    <property type="entry name" value="Secre_tail"/>
</dbReference>
<evidence type="ECO:0000256" key="1">
    <source>
        <dbReference type="ARBA" id="ARBA00022729"/>
    </source>
</evidence>
<dbReference type="Pfam" id="PF18962">
    <property type="entry name" value="Por_Secre_tail"/>
    <property type="match status" value="1"/>
</dbReference>
<keyword evidence="1 2" id="KW-0732">Signal</keyword>
<proteinExistence type="predicted"/>
<dbReference type="NCBIfam" id="TIGR04183">
    <property type="entry name" value="Por_Secre_tail"/>
    <property type="match status" value="1"/>
</dbReference>
<evidence type="ECO:0000259" key="3">
    <source>
        <dbReference type="Pfam" id="PF18962"/>
    </source>
</evidence>
<dbReference type="EMBL" id="JAIUJR010000001">
    <property type="protein sequence ID" value="MCA0131548.1"/>
    <property type="molecule type" value="Genomic_DNA"/>
</dbReference>
<evidence type="ECO:0000256" key="2">
    <source>
        <dbReference type="SAM" id="SignalP"/>
    </source>
</evidence>
<keyword evidence="5" id="KW-1185">Reference proteome</keyword>
<feature type="signal peptide" evidence="2">
    <location>
        <begin position="1"/>
        <end position="20"/>
    </location>
</feature>
<gene>
    <name evidence="4" type="ORF">LBU54_03055</name>
</gene>
<protein>
    <submittedName>
        <fullName evidence="4">T9SS type A sorting domain-containing protein</fullName>
    </submittedName>
</protein>
<feature type="chain" id="PRO_5047527972" evidence="2">
    <location>
        <begin position="21"/>
        <end position="599"/>
    </location>
</feature>
<evidence type="ECO:0000313" key="5">
    <source>
        <dbReference type="Proteomes" id="UP001198901"/>
    </source>
</evidence>
<accession>A0ABS7XNG7</accession>
<name>A0ABS7XNG7_9FLAO</name>
<evidence type="ECO:0000313" key="4">
    <source>
        <dbReference type="EMBL" id="MCA0131548.1"/>
    </source>
</evidence>